<evidence type="ECO:0000256" key="4">
    <source>
        <dbReference type="ARBA" id="ARBA00013213"/>
    </source>
</evidence>
<dbReference type="Proteomes" id="UP000431304">
    <property type="component" value="Unassembled WGS sequence"/>
</dbReference>
<dbReference type="Gene3D" id="3.30.70.260">
    <property type="match status" value="1"/>
</dbReference>
<keyword evidence="7 14" id="KW-0791">Threonine biosynthesis</keyword>
<evidence type="ECO:0000256" key="12">
    <source>
        <dbReference type="PIRSR" id="PIRSR000098-1"/>
    </source>
</evidence>
<reference evidence="18 20" key="1">
    <citation type="submission" date="2015-09" db="EMBL/GenBank/DDBJ databases">
        <authorList>
            <consortium name="Pathogen Informatics"/>
        </authorList>
    </citation>
    <scope>NUCLEOTIDE SEQUENCE [LARGE SCALE GENOMIC DNA]</scope>
    <source>
        <strain evidence="18 20">2789STDY5608891</strain>
    </source>
</reference>
<sequence length="400" mass="43247">MIQIAVLGYGTIGSGVAEVLKVNKESITKRVGDEISIKYILDLREFPGDPMEDKIVHDYAVIKNDPEIAIVVEAMGGVEPAYTFAKQALESGKHFATSNKALIAEKGAELIRIAKEKNVNCMFEASVGGGIPIIRPLNSCLTADVIEEVSGILNGTTNYMMTKMSSEGSEFEDVLKDAQQKGYAEADPTADIEGHDACRKIAILTSLVCGQQVDFQDIHTEGITKITATDIKYAKALGRSIKLLASSYKTGDSYCALVAPFMLAPEHPLYNVNDVFNAVFVHGNVLGDAMFYGSGAGKLPTASAVVGDIVEIARHLDENIPVEWREEKLELADYKQLKNRYFVRTTAEKAAIEQAFGAVEYVQAEGVTGECAFITAEMDGAAYDKAEGQIGAVLQSIRVK</sequence>
<dbReference type="UniPathway" id="UPA00050">
    <property type="reaction ID" value="UER00063"/>
</dbReference>
<dbReference type="GO" id="GO:0050661">
    <property type="term" value="F:NADP binding"/>
    <property type="evidence" value="ECO:0007669"/>
    <property type="project" value="InterPro"/>
</dbReference>
<dbReference type="EMBL" id="WKRA01000021">
    <property type="protein sequence ID" value="MSD16779.1"/>
    <property type="molecule type" value="Genomic_DNA"/>
</dbReference>
<comment type="pathway">
    <text evidence="2 14">Amino-acid biosynthesis; L-methionine biosynthesis via de novo pathway; L-homoserine from L-aspartate: step 3/3.</text>
</comment>
<dbReference type="SUPFAM" id="SSF55347">
    <property type="entry name" value="Glyceraldehyde-3-phosphate dehydrogenase-like, C-terminal domain"/>
    <property type="match status" value="1"/>
</dbReference>
<evidence type="ECO:0000259" key="16">
    <source>
        <dbReference type="Pfam" id="PF00742"/>
    </source>
</evidence>
<dbReference type="InterPro" id="IPR036291">
    <property type="entry name" value="NAD(P)-bd_dom_sf"/>
</dbReference>
<dbReference type="RefSeq" id="WP_022035982.1">
    <property type="nucleotide sequence ID" value="NZ_CAXUGT010000016.1"/>
</dbReference>
<reference evidence="19 21" key="2">
    <citation type="journal article" date="2019" name="Nat. Med.">
        <title>A library of human gut bacterial isolates paired with longitudinal multiomics data enables mechanistic microbiome research.</title>
        <authorList>
            <person name="Poyet M."/>
            <person name="Groussin M."/>
            <person name="Gibbons S.M."/>
            <person name="Avila-Pacheco J."/>
            <person name="Jiang X."/>
            <person name="Kearney S.M."/>
            <person name="Perrotta A.R."/>
            <person name="Berdy B."/>
            <person name="Zhao S."/>
            <person name="Lieberman T.D."/>
            <person name="Swanson P.K."/>
            <person name="Smith M."/>
            <person name="Roesemann S."/>
            <person name="Alexander J.E."/>
            <person name="Rich S.A."/>
            <person name="Livny J."/>
            <person name="Vlamakis H."/>
            <person name="Clish C."/>
            <person name="Bullock K."/>
            <person name="Deik A."/>
            <person name="Scott J."/>
            <person name="Pierce K.A."/>
            <person name="Xavier R.J."/>
            <person name="Alm E.J."/>
        </authorList>
    </citation>
    <scope>NUCLEOTIDE SEQUENCE [LARGE SCALE GENOMIC DNA]</scope>
    <source>
        <strain evidence="19 21">BIOML-A3</strain>
    </source>
</reference>
<dbReference type="AlphaFoldDB" id="A0A173U240"/>
<evidence type="ECO:0000256" key="9">
    <source>
        <dbReference type="ARBA" id="ARBA00023053"/>
    </source>
</evidence>
<evidence type="ECO:0000313" key="18">
    <source>
        <dbReference type="EMBL" id="CUN07558.1"/>
    </source>
</evidence>
<feature type="binding site" evidence="13">
    <location>
        <position position="100"/>
    </location>
    <ligand>
        <name>NADPH</name>
        <dbReference type="ChEBI" id="CHEBI:57783"/>
    </ligand>
</feature>
<evidence type="ECO:0000256" key="15">
    <source>
        <dbReference type="RuleBase" id="RU004171"/>
    </source>
</evidence>
<accession>A0A173U240</accession>
<dbReference type="SUPFAM" id="SSF51735">
    <property type="entry name" value="NAD(P)-binding Rossmann-fold domains"/>
    <property type="match status" value="1"/>
</dbReference>
<evidence type="ECO:0000256" key="13">
    <source>
        <dbReference type="PIRSR" id="PIRSR000098-2"/>
    </source>
</evidence>
<dbReference type="FunFam" id="3.30.360.10:FF:000005">
    <property type="entry name" value="Homoserine dehydrogenase"/>
    <property type="match status" value="1"/>
</dbReference>
<dbReference type="Pfam" id="PF00742">
    <property type="entry name" value="Homoserine_dh"/>
    <property type="match status" value="1"/>
</dbReference>
<dbReference type="InterPro" id="IPR016204">
    <property type="entry name" value="HDH"/>
</dbReference>
<comment type="similarity">
    <text evidence="3 15">Belongs to the homoserine dehydrogenase family.</text>
</comment>
<dbReference type="PANTHER" id="PTHR43331:SF1">
    <property type="entry name" value="HOMOSERINE DEHYDROGENASE"/>
    <property type="match status" value="1"/>
</dbReference>
<evidence type="ECO:0000256" key="7">
    <source>
        <dbReference type="ARBA" id="ARBA00022697"/>
    </source>
</evidence>
<evidence type="ECO:0000256" key="8">
    <source>
        <dbReference type="ARBA" id="ARBA00023002"/>
    </source>
</evidence>
<name>A0A173U240_EUBRA</name>
<evidence type="ECO:0000256" key="6">
    <source>
        <dbReference type="ARBA" id="ARBA00022605"/>
    </source>
</evidence>
<protein>
    <recommendedName>
        <fullName evidence="5 14">Homoserine dehydrogenase</fullName>
        <ecNumber evidence="4 14">1.1.1.3</ecNumber>
    </recommendedName>
</protein>
<dbReference type="EC" id="1.1.1.3" evidence="4 14"/>
<dbReference type="PANTHER" id="PTHR43331">
    <property type="entry name" value="HOMOSERINE DEHYDROGENASE"/>
    <property type="match status" value="1"/>
</dbReference>
<keyword evidence="10 14" id="KW-0486">Methionine biosynthesis</keyword>
<dbReference type="InterPro" id="IPR019811">
    <property type="entry name" value="HDH_CS"/>
</dbReference>
<evidence type="ECO:0000256" key="3">
    <source>
        <dbReference type="ARBA" id="ARBA00006753"/>
    </source>
</evidence>
<dbReference type="GO" id="GO:0004412">
    <property type="term" value="F:homoserine dehydrogenase activity"/>
    <property type="evidence" value="ECO:0007669"/>
    <property type="project" value="UniProtKB-EC"/>
</dbReference>
<evidence type="ECO:0000313" key="21">
    <source>
        <dbReference type="Proteomes" id="UP000431304"/>
    </source>
</evidence>
<evidence type="ECO:0000256" key="1">
    <source>
        <dbReference type="ARBA" id="ARBA00005056"/>
    </source>
</evidence>
<evidence type="ECO:0000313" key="19">
    <source>
        <dbReference type="EMBL" id="MSD16779.1"/>
    </source>
</evidence>
<comment type="catalytic activity">
    <reaction evidence="11">
        <text>L-homoserine + NADP(+) = L-aspartate 4-semialdehyde + NADPH + H(+)</text>
        <dbReference type="Rhea" id="RHEA:15761"/>
        <dbReference type="ChEBI" id="CHEBI:15378"/>
        <dbReference type="ChEBI" id="CHEBI:57476"/>
        <dbReference type="ChEBI" id="CHEBI:57783"/>
        <dbReference type="ChEBI" id="CHEBI:58349"/>
        <dbReference type="ChEBI" id="CHEBI:537519"/>
        <dbReference type="EC" id="1.1.1.3"/>
    </reaction>
    <physiologicalReaction direction="right-to-left" evidence="11">
        <dbReference type="Rhea" id="RHEA:15763"/>
    </physiologicalReaction>
</comment>
<dbReference type="Pfam" id="PF03447">
    <property type="entry name" value="NAD_binding_3"/>
    <property type="match status" value="1"/>
</dbReference>
<comment type="pathway">
    <text evidence="1 14">Amino-acid biosynthesis; L-threonine biosynthesis; L-threonine from L-aspartate: step 3/5.</text>
</comment>
<feature type="domain" description="Aspartate/homoserine dehydrogenase NAD-binding" evidence="17">
    <location>
        <begin position="8"/>
        <end position="124"/>
    </location>
</feature>
<dbReference type="Gene3D" id="3.30.360.10">
    <property type="entry name" value="Dihydrodipicolinate Reductase, domain 2"/>
    <property type="match status" value="1"/>
</dbReference>
<dbReference type="GeneID" id="97392665"/>
<evidence type="ECO:0000313" key="20">
    <source>
        <dbReference type="Proteomes" id="UP000095492"/>
    </source>
</evidence>
<dbReference type="GO" id="GO:0009086">
    <property type="term" value="P:methionine biosynthetic process"/>
    <property type="evidence" value="ECO:0007669"/>
    <property type="project" value="UniProtKB-KW"/>
</dbReference>
<feature type="binding site" evidence="13">
    <location>
        <position position="185"/>
    </location>
    <ligand>
        <name>L-homoserine</name>
        <dbReference type="ChEBI" id="CHEBI:57476"/>
    </ligand>
</feature>
<organism evidence="18 20">
    <name type="scientific">Eubacterium ramulus</name>
    <dbReference type="NCBI Taxonomy" id="39490"/>
    <lineage>
        <taxon>Bacteria</taxon>
        <taxon>Bacillati</taxon>
        <taxon>Bacillota</taxon>
        <taxon>Clostridia</taxon>
        <taxon>Eubacteriales</taxon>
        <taxon>Eubacteriaceae</taxon>
        <taxon>Eubacterium</taxon>
    </lineage>
</organism>
<evidence type="ECO:0000256" key="5">
    <source>
        <dbReference type="ARBA" id="ARBA00013376"/>
    </source>
</evidence>
<feature type="active site" description="Proton donor" evidence="12">
    <location>
        <position position="200"/>
    </location>
</feature>
<dbReference type="OrthoDB" id="9808167at2"/>
<keyword evidence="6 14" id="KW-0028">Amino-acid biosynthesis</keyword>
<keyword evidence="9" id="KW-0915">Sodium</keyword>
<keyword evidence="13 14" id="KW-0521">NADP</keyword>
<dbReference type="NCBIfam" id="NF004976">
    <property type="entry name" value="PRK06349.1"/>
    <property type="match status" value="1"/>
</dbReference>
<dbReference type="InterPro" id="IPR001342">
    <property type="entry name" value="HDH_cat"/>
</dbReference>
<evidence type="ECO:0000256" key="10">
    <source>
        <dbReference type="ARBA" id="ARBA00023167"/>
    </source>
</evidence>
<dbReference type="STRING" id="39490.ERS852448_01750"/>
<keyword evidence="8 14" id="KW-0560">Oxidoreductase</keyword>
<feature type="binding site" evidence="13">
    <location>
        <begin position="7"/>
        <end position="14"/>
    </location>
    <ligand>
        <name>NADP(+)</name>
        <dbReference type="ChEBI" id="CHEBI:58349"/>
    </ligand>
</feature>
<dbReference type="Gene3D" id="3.40.50.720">
    <property type="entry name" value="NAD(P)-binding Rossmann-like Domain"/>
    <property type="match status" value="1"/>
</dbReference>
<dbReference type="InterPro" id="IPR005106">
    <property type="entry name" value="Asp/hSer_DH_NAD-bd"/>
</dbReference>
<dbReference type="EMBL" id="CYYA01000011">
    <property type="protein sequence ID" value="CUN07558.1"/>
    <property type="molecule type" value="Genomic_DNA"/>
</dbReference>
<dbReference type="UniPathway" id="UPA00051">
    <property type="reaction ID" value="UER00465"/>
</dbReference>
<dbReference type="PROSITE" id="PS01042">
    <property type="entry name" value="HOMOSER_DHGENASE"/>
    <property type="match status" value="1"/>
</dbReference>
<gene>
    <name evidence="18" type="primary">hom</name>
    <name evidence="18" type="ORF">ERS852448_01750</name>
    <name evidence="19" type="ORF">GKE72_12070</name>
</gene>
<evidence type="ECO:0000259" key="17">
    <source>
        <dbReference type="Pfam" id="PF03447"/>
    </source>
</evidence>
<feature type="domain" description="Homoserine dehydrogenase catalytic" evidence="16">
    <location>
        <begin position="132"/>
        <end position="310"/>
    </location>
</feature>
<evidence type="ECO:0000256" key="2">
    <source>
        <dbReference type="ARBA" id="ARBA00005062"/>
    </source>
</evidence>
<dbReference type="Proteomes" id="UP000095492">
    <property type="component" value="Unassembled WGS sequence"/>
</dbReference>
<evidence type="ECO:0000256" key="11">
    <source>
        <dbReference type="ARBA" id="ARBA00048841"/>
    </source>
</evidence>
<proteinExistence type="inferred from homology"/>
<dbReference type="GO" id="GO:0009088">
    <property type="term" value="P:threonine biosynthetic process"/>
    <property type="evidence" value="ECO:0007669"/>
    <property type="project" value="UniProtKB-UniPathway"/>
</dbReference>
<dbReference type="PIRSF" id="PIRSF000098">
    <property type="entry name" value="Homoser_dehydrog"/>
    <property type="match status" value="1"/>
</dbReference>
<evidence type="ECO:0000256" key="14">
    <source>
        <dbReference type="RuleBase" id="RU000579"/>
    </source>
</evidence>